<dbReference type="Proteomes" id="UP000218238">
    <property type="component" value="Unassembled WGS sequence"/>
</dbReference>
<evidence type="ECO:0000256" key="2">
    <source>
        <dbReference type="ARBA" id="ARBA00022723"/>
    </source>
</evidence>
<dbReference type="SUPFAM" id="SSF109854">
    <property type="entry name" value="DinB/YfiT-like putative metalloenzymes"/>
    <property type="match status" value="1"/>
</dbReference>
<comment type="similarity">
    <text evidence="1">Belongs to the DinB family.</text>
</comment>
<reference evidence="4 5" key="1">
    <citation type="submission" date="2017-08" db="EMBL/GenBank/DDBJ databases">
        <title>Draft genome sequence of filamentous cyanobacterium Calothrix elsteri CCALA 953.</title>
        <authorList>
            <person name="Gagunashvili A.N."/>
            <person name="Elster J."/>
            <person name="Andresson O.S."/>
        </authorList>
    </citation>
    <scope>NUCLEOTIDE SEQUENCE [LARGE SCALE GENOMIC DNA]</scope>
    <source>
        <strain evidence="4 5">CCALA 953</strain>
    </source>
</reference>
<feature type="binding site" evidence="3">
    <location>
        <position position="50"/>
    </location>
    <ligand>
        <name>a divalent metal cation</name>
        <dbReference type="ChEBI" id="CHEBI:60240"/>
    </ligand>
</feature>
<dbReference type="AlphaFoldDB" id="A0A2A2TCF1"/>
<proteinExistence type="inferred from homology"/>
<dbReference type="OrthoDB" id="119432at2"/>
<dbReference type="InterPro" id="IPR034660">
    <property type="entry name" value="DinB/YfiT-like"/>
</dbReference>
<evidence type="ECO:0000313" key="5">
    <source>
        <dbReference type="Proteomes" id="UP000218238"/>
    </source>
</evidence>
<dbReference type="PANTHER" id="PTHR37302">
    <property type="entry name" value="SLR1116 PROTEIN"/>
    <property type="match status" value="1"/>
</dbReference>
<dbReference type="Gene3D" id="1.20.120.450">
    <property type="entry name" value="dinb family like domain"/>
    <property type="match status" value="1"/>
</dbReference>
<sequence length="179" mass="21045">MTVLKQIQLMAQYNQWINQRIYQVAKQLPDEKLAEDKKAFFCSILGTLNHIMVADIVWLKRFSKHPSHHVSLNYIRQLEQPENLNQVLYVDFDILTQKRLEFDAVIIEWCQEITDNDLSFMLPYNNMKGEPSVKEFGSLLFHFFNHQTHHRGQVTTLLSQENIDIGVTDLLMLIPNESN</sequence>
<gene>
    <name evidence="4" type="ORF">CK510_25080</name>
</gene>
<dbReference type="RefSeq" id="WP_095724267.1">
    <property type="nucleotide sequence ID" value="NZ_NTFS01000406.1"/>
</dbReference>
<dbReference type="Pfam" id="PF05163">
    <property type="entry name" value="DinB"/>
    <property type="match status" value="1"/>
</dbReference>
<feature type="binding site" evidence="3">
    <location>
        <position position="146"/>
    </location>
    <ligand>
        <name>a divalent metal cation</name>
        <dbReference type="ChEBI" id="CHEBI:60240"/>
    </ligand>
</feature>
<dbReference type="GO" id="GO:0046872">
    <property type="term" value="F:metal ion binding"/>
    <property type="evidence" value="ECO:0007669"/>
    <property type="project" value="UniProtKB-KW"/>
</dbReference>
<comment type="caution">
    <text evidence="4">The sequence shown here is derived from an EMBL/GenBank/DDBJ whole genome shotgun (WGS) entry which is preliminary data.</text>
</comment>
<keyword evidence="5" id="KW-1185">Reference proteome</keyword>
<evidence type="ECO:0000313" key="4">
    <source>
        <dbReference type="EMBL" id="PAX51381.1"/>
    </source>
</evidence>
<accession>A0A2A2TCF1</accession>
<evidence type="ECO:0000256" key="1">
    <source>
        <dbReference type="ARBA" id="ARBA00008635"/>
    </source>
</evidence>
<protein>
    <submittedName>
        <fullName evidence="4">Damage-inducible protein DinB</fullName>
    </submittedName>
</protein>
<name>A0A2A2TCF1_9CYAN</name>
<organism evidence="4 5">
    <name type="scientific">Brunnivagina elsteri CCALA 953</name>
    <dbReference type="NCBI Taxonomy" id="987040"/>
    <lineage>
        <taxon>Bacteria</taxon>
        <taxon>Bacillati</taxon>
        <taxon>Cyanobacteriota</taxon>
        <taxon>Cyanophyceae</taxon>
        <taxon>Nostocales</taxon>
        <taxon>Calotrichaceae</taxon>
        <taxon>Brunnivagina</taxon>
    </lineage>
</organism>
<dbReference type="PANTHER" id="PTHR37302:SF1">
    <property type="entry name" value="PROTEIN DINB"/>
    <property type="match status" value="1"/>
</dbReference>
<dbReference type="InterPro" id="IPR007837">
    <property type="entry name" value="DinB"/>
</dbReference>
<keyword evidence="2 3" id="KW-0479">Metal-binding</keyword>
<feature type="binding site" evidence="3">
    <location>
        <position position="150"/>
    </location>
    <ligand>
        <name>a divalent metal cation</name>
        <dbReference type="ChEBI" id="CHEBI:60240"/>
    </ligand>
</feature>
<evidence type="ECO:0000256" key="3">
    <source>
        <dbReference type="PIRSR" id="PIRSR607837-1"/>
    </source>
</evidence>
<dbReference type="EMBL" id="NTFS01000406">
    <property type="protein sequence ID" value="PAX51381.1"/>
    <property type="molecule type" value="Genomic_DNA"/>
</dbReference>